<comment type="caution">
    <text evidence="2">The sequence shown here is derived from an EMBL/GenBank/DDBJ whole genome shotgun (WGS) entry which is preliminary data.</text>
</comment>
<feature type="region of interest" description="Disordered" evidence="1">
    <location>
        <begin position="330"/>
        <end position="354"/>
    </location>
</feature>
<name>A0A365QGL2_9BURK</name>
<evidence type="ECO:0000313" key="2">
    <source>
        <dbReference type="EMBL" id="RBB31872.1"/>
    </source>
</evidence>
<dbReference type="EMBL" id="QMFZ01000073">
    <property type="protein sequence ID" value="RBB31872.1"/>
    <property type="molecule type" value="Genomic_DNA"/>
</dbReference>
<evidence type="ECO:0000256" key="1">
    <source>
        <dbReference type="SAM" id="MobiDB-lite"/>
    </source>
</evidence>
<dbReference type="Proteomes" id="UP000252458">
    <property type="component" value="Unassembled WGS sequence"/>
</dbReference>
<gene>
    <name evidence="2" type="ORF">DPV79_40140</name>
</gene>
<dbReference type="AlphaFoldDB" id="A0A365QGL2"/>
<organism evidence="2 3">
    <name type="scientific">Burkholderia reimsis</name>
    <dbReference type="NCBI Taxonomy" id="2234132"/>
    <lineage>
        <taxon>Bacteria</taxon>
        <taxon>Pseudomonadati</taxon>
        <taxon>Pseudomonadota</taxon>
        <taxon>Betaproteobacteria</taxon>
        <taxon>Burkholderiales</taxon>
        <taxon>Burkholderiaceae</taxon>
        <taxon>Burkholderia</taxon>
    </lineage>
</organism>
<dbReference type="PROSITE" id="PS51257">
    <property type="entry name" value="PROKAR_LIPOPROTEIN"/>
    <property type="match status" value="1"/>
</dbReference>
<reference evidence="2 3" key="1">
    <citation type="submission" date="2018-06" db="EMBL/GenBank/DDBJ databases">
        <title>Draft genome sequence of Burkholderia reimsis strain BE51 isolated from a French agricultural soil.</title>
        <authorList>
            <person name="Esmaeel Q."/>
        </authorList>
    </citation>
    <scope>NUCLEOTIDE SEQUENCE [LARGE SCALE GENOMIC DNA]</scope>
    <source>
        <strain evidence="2 3">BE51</strain>
    </source>
</reference>
<keyword evidence="3" id="KW-1185">Reference proteome</keyword>
<sequence>MKVKYIIATALIAAALVGCSRKEAGVSAESSQSTGFRGEFGQSNTKSESVSKSNRVVAKQQLLTEIIMAAQGTQDYFGDNYYVSWDEKDAPKYKGAVEFNDDLTHAKSAWENGAGFHFGPGGTPFDGAIFKREIGVAEFSKSMTLPKQYEDWAKPLDDIASKYLKGDVHAGEDFLLRRLAIEIFLQGVSPSRGWVKYDDANQDQSMMVYMNRKMRELNFANLFAAEVARAMPQSFRNPTDLRHDFLEAVVKIPNSAYYAMFKQASDTAAKATKVTVGQGDPSWTSGVYEYDGPPTGWVYRVGGQVVFGQSYINSQLYEVEVASALEVNAKKERTDRQTESFGTDQADKASVGVK</sequence>
<accession>A0A365QGL2</accession>
<proteinExistence type="predicted"/>
<evidence type="ECO:0000313" key="3">
    <source>
        <dbReference type="Proteomes" id="UP000252458"/>
    </source>
</evidence>
<protein>
    <submittedName>
        <fullName evidence="2">Uncharacterized protein</fullName>
    </submittedName>
</protein>
<dbReference type="RefSeq" id="WP_113048016.1">
    <property type="nucleotide sequence ID" value="NZ_QMFZ01000073.1"/>
</dbReference>
<feature type="region of interest" description="Disordered" evidence="1">
    <location>
        <begin position="31"/>
        <end position="52"/>
    </location>
</feature>